<keyword evidence="1" id="KW-0175">Coiled coil</keyword>
<dbReference type="EMBL" id="HBDV01000738">
    <property type="protein sequence ID" value="CAD8216197.1"/>
    <property type="molecule type" value="Transcribed_RNA"/>
</dbReference>
<evidence type="ECO:0000256" key="3">
    <source>
        <dbReference type="SAM" id="Phobius"/>
    </source>
</evidence>
<keyword evidence="3" id="KW-0812">Transmembrane</keyword>
<name>A0A7R9XN38_9CHLO</name>
<evidence type="ECO:0000313" key="4">
    <source>
        <dbReference type="EMBL" id="CAD8216197.1"/>
    </source>
</evidence>
<evidence type="ECO:0000256" key="1">
    <source>
        <dbReference type="SAM" id="Coils"/>
    </source>
</evidence>
<evidence type="ECO:0000256" key="2">
    <source>
        <dbReference type="SAM" id="MobiDB-lite"/>
    </source>
</evidence>
<feature type="transmembrane region" description="Helical" evidence="3">
    <location>
        <begin position="323"/>
        <end position="340"/>
    </location>
</feature>
<feature type="compositionally biased region" description="Basic and acidic residues" evidence="2">
    <location>
        <begin position="198"/>
        <end position="214"/>
    </location>
</feature>
<keyword evidence="3" id="KW-0472">Membrane</keyword>
<keyword evidence="3" id="KW-1133">Transmembrane helix</keyword>
<gene>
    <name evidence="4" type="ORF">PAMY1081_LOCUS471</name>
</gene>
<feature type="coiled-coil region" evidence="1">
    <location>
        <begin position="370"/>
        <end position="414"/>
    </location>
</feature>
<feature type="transmembrane region" description="Helical" evidence="3">
    <location>
        <begin position="67"/>
        <end position="85"/>
    </location>
</feature>
<dbReference type="AlphaFoldDB" id="A0A7R9XN38"/>
<feature type="transmembrane region" description="Helical" evidence="3">
    <location>
        <begin position="97"/>
        <end position="126"/>
    </location>
</feature>
<sequence>MKPPSEGTQFHKLQKEPKKSLGFLHVKLQLRMTTGLNDSYMFQKPYPKPDVVSTVDIASLFSTVARLVNALLAPLTSFLACMQYLQKWKEPQLNLGILAGILIQYFLLFPMVDLFLPLHLGVWLLIQGHCLARIRQFQFVPLNKEQYDLWYKGTKDRTKALLNRVLIEEAAVKDKIRAELIKDNTSTQVADPDDLEDSTEKESNKQLVQEKRGEGANFSVEEENVEVKKTSLFQKLGGKVTGVMDSVNLAKKFERLKAPLRSLQNIVIYYTDILEKTGNVFNQKDKQLSMLAAPYVLIYSLLFSIVWMVLVIIYRAFMVYCPIGFRHLILLMWLVLLLPMSDRTKQFIASIDQYLMLLSIEMDPISYDSVNVIKARLEKQESQLKNMNALREVVKKEMEAEEKLKRQIEEQNALYCDAQVYRENTESMREGAFLSAQWFKAHAMVPFYLYLRSPVNREQYHREICSMVQLPAPDKNLVKMNQKNCEQLLLEEAEMSSQRTGIATWFGSKEQGKL</sequence>
<organism evidence="4">
    <name type="scientific">Polyblepharides amylifera</name>
    <dbReference type="NCBI Taxonomy" id="1486889"/>
    <lineage>
        <taxon>Eukaryota</taxon>
        <taxon>Viridiplantae</taxon>
        <taxon>Chlorophyta</taxon>
        <taxon>Pyramimonadophyceae</taxon>
        <taxon>Pyramimonadales</taxon>
        <taxon>Polyblepharidaceae</taxon>
        <taxon>Polyblepharides</taxon>
    </lineage>
</organism>
<feature type="transmembrane region" description="Helical" evidence="3">
    <location>
        <begin position="296"/>
        <end position="317"/>
    </location>
</feature>
<proteinExistence type="predicted"/>
<protein>
    <submittedName>
        <fullName evidence="4">Uncharacterized protein</fullName>
    </submittedName>
</protein>
<accession>A0A7R9XN38</accession>
<feature type="region of interest" description="Disordered" evidence="2">
    <location>
        <begin position="188"/>
        <end position="214"/>
    </location>
</feature>
<reference evidence="4" key="1">
    <citation type="submission" date="2021-01" db="EMBL/GenBank/DDBJ databases">
        <authorList>
            <person name="Corre E."/>
            <person name="Pelletier E."/>
            <person name="Niang G."/>
            <person name="Scheremetjew M."/>
            <person name="Finn R."/>
            <person name="Kale V."/>
            <person name="Holt S."/>
            <person name="Cochrane G."/>
            <person name="Meng A."/>
            <person name="Brown T."/>
            <person name="Cohen L."/>
        </authorList>
    </citation>
    <scope>NUCLEOTIDE SEQUENCE</scope>
    <source>
        <strain evidence="4">CCMP720</strain>
    </source>
</reference>